<comment type="similarity">
    <text evidence="2 9">Belongs to the peroxiredoxin family. Prx5 subfamily.</text>
</comment>
<dbReference type="InterPro" id="IPR037944">
    <property type="entry name" value="PRX5-like"/>
</dbReference>
<keyword evidence="6 9" id="KW-0676">Redox-active center</keyword>
<dbReference type="FunFam" id="3.40.30.10:FF:000020">
    <property type="entry name" value="Peroxiredoxin"/>
    <property type="match status" value="1"/>
</dbReference>
<evidence type="ECO:0000259" key="10">
    <source>
        <dbReference type="PROSITE" id="PS51352"/>
    </source>
</evidence>
<dbReference type="InterPro" id="IPR013740">
    <property type="entry name" value="Redoxin"/>
</dbReference>
<dbReference type="AlphaFoldDB" id="A0A220T630"/>
<dbReference type="GO" id="GO:0008379">
    <property type="term" value="F:thioredoxin peroxidase activity"/>
    <property type="evidence" value="ECO:0007669"/>
    <property type="project" value="InterPro"/>
</dbReference>
<keyword evidence="3 9" id="KW-0575">Peroxidase</keyword>
<dbReference type="PANTHER" id="PTHR10430:SF16">
    <property type="entry name" value="PEROXIREDOXIN-5, MITOCHONDRIAL"/>
    <property type="match status" value="1"/>
</dbReference>
<dbReference type="PANTHER" id="PTHR10430">
    <property type="entry name" value="PEROXIREDOXIN"/>
    <property type="match status" value="1"/>
</dbReference>
<evidence type="ECO:0000256" key="5">
    <source>
        <dbReference type="ARBA" id="ARBA00023002"/>
    </source>
</evidence>
<evidence type="ECO:0000256" key="1">
    <source>
        <dbReference type="ARBA" id="ARBA00003330"/>
    </source>
</evidence>
<dbReference type="GO" id="GO:0045454">
    <property type="term" value="P:cell redox homeostasis"/>
    <property type="evidence" value="ECO:0007669"/>
    <property type="project" value="TreeGrafter"/>
</dbReference>
<dbReference type="InterPro" id="IPR036249">
    <property type="entry name" value="Thioredoxin-like_sf"/>
</dbReference>
<dbReference type="Pfam" id="PF08534">
    <property type="entry name" value="Redoxin"/>
    <property type="match status" value="1"/>
</dbReference>
<dbReference type="EC" id="1.11.1.24" evidence="9"/>
<protein>
    <recommendedName>
        <fullName evidence="9">Peroxiredoxin-5</fullName>
        <ecNumber evidence="9">1.11.1.24</ecNumber>
    </recommendedName>
</protein>
<dbReference type="GO" id="GO:0034599">
    <property type="term" value="P:cellular response to oxidative stress"/>
    <property type="evidence" value="ECO:0007669"/>
    <property type="project" value="InterPro"/>
</dbReference>
<evidence type="ECO:0000256" key="9">
    <source>
        <dbReference type="RuleBase" id="RU366011"/>
    </source>
</evidence>
<comment type="function">
    <text evidence="1">Thiol-specific peroxidase that catalyzes the reduction of hydrogen peroxide and organic hydroperoxides to water and alcohols, respectively. Plays a role in cell protection against oxidative stress by detoxifying peroxides and as sensor of hydrogen peroxide-mediated signaling events.</text>
</comment>
<dbReference type="Gene3D" id="3.40.30.10">
    <property type="entry name" value="Glutaredoxin"/>
    <property type="match status" value="1"/>
</dbReference>
<evidence type="ECO:0000256" key="4">
    <source>
        <dbReference type="ARBA" id="ARBA00022862"/>
    </source>
</evidence>
<sequence length="187" mass="19998">MSLTCLRLRAVCRAVGYSKHFTRTGTANMSVKVGDGLPNAELFENTPDNKIQVQEAFKSGTHIIFGVPGAFTPGCSKTHLPGYVNGFDKLKGKGIETVNCVSVNDPFVMEAWGKAQNADGKVRMLADTCGTFTKGLGLDLDVTAVLGNVRCKGFSMVVKDGKVENLFVEPDGTGLTCTLSENVMDKL</sequence>
<evidence type="ECO:0000256" key="6">
    <source>
        <dbReference type="ARBA" id="ARBA00023284"/>
    </source>
</evidence>
<proteinExistence type="evidence at transcript level"/>
<dbReference type="EMBL" id="KY828921">
    <property type="protein sequence ID" value="ASK51114.1"/>
    <property type="molecule type" value="mRNA"/>
</dbReference>
<evidence type="ECO:0000313" key="11">
    <source>
        <dbReference type="EMBL" id="ASK51114.1"/>
    </source>
</evidence>
<evidence type="ECO:0000256" key="2">
    <source>
        <dbReference type="ARBA" id="ARBA00010505"/>
    </source>
</evidence>
<evidence type="ECO:0000256" key="3">
    <source>
        <dbReference type="ARBA" id="ARBA00022559"/>
    </source>
</evidence>
<reference evidence="11" key="1">
    <citation type="submission" date="2017-03" db="EMBL/GenBank/DDBJ databases">
        <authorList>
            <person name="Afonso C.L."/>
            <person name="Miller P.J."/>
            <person name="Scott M.A."/>
            <person name="Spackman E."/>
            <person name="Goraichik I."/>
            <person name="Dimitrov K.M."/>
            <person name="Suarez D.L."/>
            <person name="Swayne D.E."/>
        </authorList>
    </citation>
    <scope>NUCLEOTIDE SEQUENCE</scope>
</reference>
<dbReference type="GO" id="GO:0005777">
    <property type="term" value="C:peroxisome"/>
    <property type="evidence" value="ECO:0007669"/>
    <property type="project" value="TreeGrafter"/>
</dbReference>
<dbReference type="PROSITE" id="PS51352">
    <property type="entry name" value="THIOREDOXIN_2"/>
    <property type="match status" value="1"/>
</dbReference>
<name>A0A220T630_MIMNO</name>
<dbReference type="SUPFAM" id="SSF52833">
    <property type="entry name" value="Thioredoxin-like"/>
    <property type="match status" value="1"/>
</dbReference>
<dbReference type="InterPro" id="IPR013766">
    <property type="entry name" value="Thioredoxin_domain"/>
</dbReference>
<comment type="catalytic activity">
    <reaction evidence="7 9">
        <text>a hydroperoxide + [thioredoxin]-dithiol = an alcohol + [thioredoxin]-disulfide + H2O</text>
        <dbReference type="Rhea" id="RHEA:62620"/>
        <dbReference type="Rhea" id="RHEA-COMP:10698"/>
        <dbReference type="Rhea" id="RHEA-COMP:10700"/>
        <dbReference type="ChEBI" id="CHEBI:15377"/>
        <dbReference type="ChEBI" id="CHEBI:29950"/>
        <dbReference type="ChEBI" id="CHEBI:30879"/>
        <dbReference type="ChEBI" id="CHEBI:35924"/>
        <dbReference type="ChEBI" id="CHEBI:50058"/>
        <dbReference type="EC" id="1.11.1.24"/>
    </reaction>
</comment>
<evidence type="ECO:0000256" key="7">
    <source>
        <dbReference type="ARBA" id="ARBA00049091"/>
    </source>
</evidence>
<evidence type="ECO:0000256" key="8">
    <source>
        <dbReference type="PIRSR" id="PIRSR637944-1"/>
    </source>
</evidence>
<dbReference type="GO" id="GO:0005739">
    <property type="term" value="C:mitochondrion"/>
    <property type="evidence" value="ECO:0007669"/>
    <property type="project" value="TreeGrafter"/>
</dbReference>
<feature type="domain" description="Thioredoxin" evidence="10">
    <location>
        <begin position="31"/>
        <end position="187"/>
    </location>
</feature>
<accession>A0A220T630</accession>
<organism evidence="11">
    <name type="scientific">Mimachlamys nobilis</name>
    <name type="common">Noble scallop</name>
    <name type="synonym">Chlamys nobilis</name>
    <dbReference type="NCBI Taxonomy" id="106276"/>
    <lineage>
        <taxon>Eukaryota</taxon>
        <taxon>Metazoa</taxon>
        <taxon>Spiralia</taxon>
        <taxon>Lophotrochozoa</taxon>
        <taxon>Mollusca</taxon>
        <taxon>Bivalvia</taxon>
        <taxon>Autobranchia</taxon>
        <taxon>Pteriomorphia</taxon>
        <taxon>Pectinida</taxon>
        <taxon>Pectinoidea</taxon>
        <taxon>Pectinidae</taxon>
        <taxon>Mimachlamys</taxon>
    </lineage>
</organism>
<keyword evidence="4 9" id="KW-0049">Antioxidant</keyword>
<keyword evidence="5 9" id="KW-0560">Oxidoreductase</keyword>
<dbReference type="CDD" id="cd03013">
    <property type="entry name" value="PRX5_like"/>
    <property type="match status" value="1"/>
</dbReference>
<dbReference type="GO" id="GO:0042744">
    <property type="term" value="P:hydrogen peroxide catabolic process"/>
    <property type="evidence" value="ECO:0007669"/>
    <property type="project" value="TreeGrafter"/>
</dbReference>
<feature type="active site" description="Cysteine sulfenic acid (-SOH) intermediate" evidence="8">
    <location>
        <position position="75"/>
    </location>
</feature>